<dbReference type="InterPro" id="IPR036249">
    <property type="entry name" value="Thioredoxin-like_sf"/>
</dbReference>
<dbReference type="NCBIfam" id="NF008107">
    <property type="entry name" value="PRK10853.1"/>
    <property type="match status" value="1"/>
</dbReference>
<accession>A0ABS5SUW8</accession>
<dbReference type="Gene3D" id="3.40.30.10">
    <property type="entry name" value="Glutaredoxin"/>
    <property type="match status" value="1"/>
</dbReference>
<gene>
    <name evidence="3" type="ORF">HH682_05435</name>
</gene>
<dbReference type="Proteomes" id="UP000790096">
    <property type="component" value="Unassembled WGS sequence"/>
</dbReference>
<evidence type="ECO:0000256" key="1">
    <source>
        <dbReference type="ARBA" id="ARBA00007198"/>
    </source>
</evidence>
<organism evidence="3 4">
    <name type="scientific">Rosenbergiella gaditana</name>
    <dbReference type="NCBI Taxonomy" id="2726987"/>
    <lineage>
        <taxon>Bacteria</taxon>
        <taxon>Pseudomonadati</taxon>
        <taxon>Pseudomonadota</taxon>
        <taxon>Gammaproteobacteria</taxon>
        <taxon>Enterobacterales</taxon>
        <taxon>Erwiniaceae</taxon>
        <taxon>Rosenbergiella</taxon>
    </lineage>
</organism>
<dbReference type="InterPro" id="IPR006504">
    <property type="entry name" value="Tscrpt_reg_Spx/MgsR"/>
</dbReference>
<dbReference type="PANTHER" id="PTHR30041:SF8">
    <property type="entry name" value="PROTEIN YFFB"/>
    <property type="match status" value="1"/>
</dbReference>
<dbReference type="Pfam" id="PF03960">
    <property type="entry name" value="ArsC"/>
    <property type="match status" value="1"/>
</dbReference>
<comment type="similarity">
    <text evidence="1 2">Belongs to the ArsC family.</text>
</comment>
<reference evidence="3 4" key="1">
    <citation type="submission" date="2020-04" db="EMBL/GenBank/DDBJ databases">
        <title>Genome sequencing of Rosenbergiella species.</title>
        <authorList>
            <person name="Alvarez-Perez S."/>
            <person name="Lievens B."/>
        </authorList>
    </citation>
    <scope>NUCLEOTIDE SEQUENCE [LARGE SCALE GENOMIC DNA]</scope>
    <source>
        <strain evidence="3 4">S61</strain>
    </source>
</reference>
<evidence type="ECO:0000313" key="4">
    <source>
        <dbReference type="Proteomes" id="UP000790096"/>
    </source>
</evidence>
<name>A0ABS5SUW8_9GAMM</name>
<keyword evidence="4" id="KW-1185">Reference proteome</keyword>
<proteinExistence type="inferred from homology"/>
<dbReference type="PROSITE" id="PS51353">
    <property type="entry name" value="ARSC"/>
    <property type="match status" value="1"/>
</dbReference>
<dbReference type="PANTHER" id="PTHR30041">
    <property type="entry name" value="ARSENATE REDUCTASE"/>
    <property type="match status" value="1"/>
</dbReference>
<comment type="caution">
    <text evidence="3">The sequence shown here is derived from an EMBL/GenBank/DDBJ whole genome shotgun (WGS) entry which is preliminary data.</text>
</comment>
<sequence>MTQVTAPTLTLYGIKTCDTVRKARKYLSENHIVTTYHDFRQQGLDETLLDQLIQGLGTKALLNTRGTTWRTLSDEQKQSASDPAAARQIMLEHPAVIKRPVLVRADGEMLVGFDTAVWSTFIQGDH</sequence>
<dbReference type="SUPFAM" id="SSF52833">
    <property type="entry name" value="Thioredoxin-like"/>
    <property type="match status" value="1"/>
</dbReference>
<dbReference type="EMBL" id="JABBFR010000005">
    <property type="protein sequence ID" value="MBT0723892.1"/>
    <property type="molecule type" value="Genomic_DNA"/>
</dbReference>
<dbReference type="InterPro" id="IPR006660">
    <property type="entry name" value="Arsenate_reductase-like"/>
</dbReference>
<dbReference type="RefSeq" id="WP_214236590.1">
    <property type="nucleotide sequence ID" value="NZ_JABBFR010000005.1"/>
</dbReference>
<protein>
    <submittedName>
        <fullName evidence="3">ArsC family reductase</fullName>
    </submittedName>
</protein>
<evidence type="ECO:0000313" key="3">
    <source>
        <dbReference type="EMBL" id="MBT0723892.1"/>
    </source>
</evidence>
<dbReference type="NCBIfam" id="TIGR01617">
    <property type="entry name" value="arsC_related"/>
    <property type="match status" value="1"/>
</dbReference>
<evidence type="ECO:0000256" key="2">
    <source>
        <dbReference type="PROSITE-ProRule" id="PRU01282"/>
    </source>
</evidence>